<dbReference type="GO" id="GO:0000428">
    <property type="term" value="C:DNA-directed RNA polymerase complex"/>
    <property type="evidence" value="ECO:0007669"/>
    <property type="project" value="UniProtKB-KW"/>
</dbReference>
<comment type="catalytic activity">
    <reaction evidence="12">
        <text>ssDNA + n NTP = ssDNA/pppN(pN)n-1 hybrid + (n-1) diphosphate.</text>
        <dbReference type="EC" id="2.7.7.101"/>
    </reaction>
</comment>
<dbReference type="GO" id="GO:0003677">
    <property type="term" value="F:DNA binding"/>
    <property type="evidence" value="ECO:0007669"/>
    <property type="project" value="UniProtKB-KW"/>
</dbReference>
<keyword evidence="1 12" id="KW-0240">DNA-directed RNA polymerase</keyword>
<dbReference type="EMBL" id="JAJEPW010000050">
    <property type="protein sequence ID" value="MCC2130482.1"/>
    <property type="molecule type" value="Genomic_DNA"/>
</dbReference>
<dbReference type="GO" id="GO:0003899">
    <property type="term" value="F:DNA-directed RNA polymerase activity"/>
    <property type="evidence" value="ECO:0007669"/>
    <property type="project" value="UniProtKB-UniRule"/>
</dbReference>
<dbReference type="NCBIfam" id="TIGR01391">
    <property type="entry name" value="dnaG"/>
    <property type="match status" value="1"/>
</dbReference>
<dbReference type="PANTHER" id="PTHR30313">
    <property type="entry name" value="DNA PRIMASE"/>
    <property type="match status" value="1"/>
</dbReference>
<dbReference type="HAMAP" id="MF_00974">
    <property type="entry name" value="DNA_primase_DnaG"/>
    <property type="match status" value="1"/>
</dbReference>
<dbReference type="GO" id="GO:1990077">
    <property type="term" value="C:primosome complex"/>
    <property type="evidence" value="ECO:0007669"/>
    <property type="project" value="UniProtKB-KW"/>
</dbReference>
<keyword evidence="8 12" id="KW-0862">Zinc</keyword>
<comment type="caution">
    <text evidence="16">The sequence shown here is derived from an EMBL/GenBank/DDBJ whole genome shotgun (WGS) entry which is preliminary data.</text>
</comment>
<evidence type="ECO:0000313" key="17">
    <source>
        <dbReference type="Proteomes" id="UP001199319"/>
    </source>
</evidence>
<keyword evidence="10 12" id="KW-0238">DNA-binding</keyword>
<evidence type="ECO:0000256" key="6">
    <source>
        <dbReference type="ARBA" id="ARBA00022723"/>
    </source>
</evidence>
<dbReference type="InterPro" id="IPR036977">
    <property type="entry name" value="DNA_primase_Znf_CHC2"/>
</dbReference>
<keyword evidence="5 12" id="KW-0235">DNA replication</keyword>
<dbReference type="InterPro" id="IPR016136">
    <property type="entry name" value="DNA_helicase_N/primase_C"/>
</dbReference>
<gene>
    <name evidence="12 16" type="primary">dnaG</name>
    <name evidence="16" type="ORF">LKD37_13320</name>
</gene>
<dbReference type="InterPro" id="IPR006171">
    <property type="entry name" value="TOPRIM_dom"/>
</dbReference>
<dbReference type="FunFam" id="3.90.580.10:FF:000001">
    <property type="entry name" value="DNA primase"/>
    <property type="match status" value="1"/>
</dbReference>
<dbReference type="SUPFAM" id="SSF57783">
    <property type="entry name" value="Zinc beta-ribbon"/>
    <property type="match status" value="1"/>
</dbReference>
<comment type="subunit">
    <text evidence="12">Monomer. Interacts with DnaB.</text>
</comment>
<evidence type="ECO:0000256" key="7">
    <source>
        <dbReference type="ARBA" id="ARBA00022771"/>
    </source>
</evidence>
<feature type="zinc finger region" description="CHC2-type" evidence="12 14">
    <location>
        <begin position="38"/>
        <end position="62"/>
    </location>
</feature>
<accession>A0AAE3AH40</accession>
<reference evidence="16" key="1">
    <citation type="submission" date="2021-10" db="EMBL/GenBank/DDBJ databases">
        <title>Anaerobic single-cell dispensing facilitates the cultivation of human gut bacteria.</title>
        <authorList>
            <person name="Afrizal A."/>
        </authorList>
    </citation>
    <scope>NUCLEOTIDE SEQUENCE</scope>
    <source>
        <strain evidence="16">CLA-AA-H272</strain>
    </source>
</reference>
<dbReference type="GO" id="GO:0008270">
    <property type="term" value="F:zinc ion binding"/>
    <property type="evidence" value="ECO:0007669"/>
    <property type="project" value="UniProtKB-UniRule"/>
</dbReference>
<dbReference type="SUPFAM" id="SSF56731">
    <property type="entry name" value="DNA primase core"/>
    <property type="match status" value="1"/>
</dbReference>
<keyword evidence="17" id="KW-1185">Reference proteome</keyword>
<dbReference type="Pfam" id="PF01807">
    <property type="entry name" value="Zn_ribbon_DnaG"/>
    <property type="match status" value="1"/>
</dbReference>
<keyword evidence="11 12" id="KW-0804">Transcription</keyword>
<dbReference type="Pfam" id="PF10410">
    <property type="entry name" value="DnaB_bind"/>
    <property type="match status" value="1"/>
</dbReference>
<evidence type="ECO:0000256" key="9">
    <source>
        <dbReference type="ARBA" id="ARBA00022842"/>
    </source>
</evidence>
<keyword evidence="6 12" id="KW-0479">Metal-binding</keyword>
<comment type="function">
    <text evidence="12 13">RNA polymerase that catalyzes the synthesis of short RNA molecules used as primers for DNA polymerase during DNA replication.</text>
</comment>
<evidence type="ECO:0000256" key="12">
    <source>
        <dbReference type="HAMAP-Rule" id="MF_00974"/>
    </source>
</evidence>
<evidence type="ECO:0000256" key="3">
    <source>
        <dbReference type="ARBA" id="ARBA00022679"/>
    </source>
</evidence>
<evidence type="ECO:0000256" key="8">
    <source>
        <dbReference type="ARBA" id="ARBA00022833"/>
    </source>
</evidence>
<dbReference type="InterPro" id="IPR013264">
    <property type="entry name" value="DNAG_N"/>
</dbReference>
<dbReference type="PROSITE" id="PS50880">
    <property type="entry name" value="TOPRIM"/>
    <property type="match status" value="1"/>
</dbReference>
<keyword evidence="9" id="KW-0460">Magnesium</keyword>
<evidence type="ECO:0000313" key="16">
    <source>
        <dbReference type="EMBL" id="MCC2130482.1"/>
    </source>
</evidence>
<proteinExistence type="inferred from homology"/>
<dbReference type="Proteomes" id="UP001199319">
    <property type="component" value="Unassembled WGS sequence"/>
</dbReference>
<evidence type="ECO:0000256" key="13">
    <source>
        <dbReference type="PIRNR" id="PIRNR002811"/>
    </source>
</evidence>
<dbReference type="Gene3D" id="3.90.980.10">
    <property type="entry name" value="DNA primase, catalytic core, N-terminal domain"/>
    <property type="match status" value="1"/>
</dbReference>
<dbReference type="PANTHER" id="PTHR30313:SF2">
    <property type="entry name" value="DNA PRIMASE"/>
    <property type="match status" value="1"/>
</dbReference>
<dbReference type="GO" id="GO:0005737">
    <property type="term" value="C:cytoplasm"/>
    <property type="evidence" value="ECO:0007669"/>
    <property type="project" value="TreeGrafter"/>
</dbReference>
<comment type="cofactor">
    <cofactor evidence="12 13 14">
        <name>Zn(2+)</name>
        <dbReference type="ChEBI" id="CHEBI:29105"/>
    </cofactor>
    <text evidence="12 13 14">Binds 1 zinc ion per monomer.</text>
</comment>
<dbReference type="InterPro" id="IPR034151">
    <property type="entry name" value="TOPRIM_DnaG_bac"/>
</dbReference>
<dbReference type="EC" id="2.7.7.101" evidence="12"/>
<dbReference type="PIRSF" id="PIRSF002811">
    <property type="entry name" value="DnaG"/>
    <property type="match status" value="1"/>
</dbReference>
<keyword evidence="2 12" id="KW-0639">Primosome</keyword>
<evidence type="ECO:0000256" key="10">
    <source>
        <dbReference type="ARBA" id="ARBA00023125"/>
    </source>
</evidence>
<organism evidence="16 17">
    <name type="scientific">Brotocaccenecus cirricatena</name>
    <dbReference type="NCBI Taxonomy" id="3064195"/>
    <lineage>
        <taxon>Bacteria</taxon>
        <taxon>Bacillati</taxon>
        <taxon>Bacillota</taxon>
        <taxon>Clostridia</taxon>
        <taxon>Eubacteriales</taxon>
        <taxon>Oscillospiraceae</taxon>
        <taxon>Brotocaccenecus</taxon>
    </lineage>
</organism>
<dbReference type="InterPro" id="IPR037068">
    <property type="entry name" value="DNA_primase_core_N_sf"/>
</dbReference>
<dbReference type="Gene3D" id="3.40.1360.10">
    <property type="match status" value="1"/>
</dbReference>
<feature type="domain" description="Toprim" evidence="15">
    <location>
        <begin position="251"/>
        <end position="330"/>
    </location>
</feature>
<dbReference type="Gene3D" id="3.90.580.10">
    <property type="entry name" value="Zinc finger, CHC2-type domain"/>
    <property type="match status" value="1"/>
</dbReference>
<dbReference type="SMART" id="SM00493">
    <property type="entry name" value="TOPRIM"/>
    <property type="match status" value="1"/>
</dbReference>
<evidence type="ECO:0000256" key="1">
    <source>
        <dbReference type="ARBA" id="ARBA00022478"/>
    </source>
</evidence>
<evidence type="ECO:0000256" key="11">
    <source>
        <dbReference type="ARBA" id="ARBA00023163"/>
    </source>
</evidence>
<evidence type="ECO:0000256" key="14">
    <source>
        <dbReference type="PIRSR" id="PIRSR002811-1"/>
    </source>
</evidence>
<dbReference type="RefSeq" id="WP_302929651.1">
    <property type="nucleotide sequence ID" value="NZ_JAJEPW010000050.1"/>
</dbReference>
<comment type="similarity">
    <text evidence="12 13">Belongs to the DnaG primase family.</text>
</comment>
<keyword evidence="4 12" id="KW-0548">Nucleotidyltransferase</keyword>
<dbReference type="InterPro" id="IPR019475">
    <property type="entry name" value="DNA_primase_DnaB-bd"/>
</dbReference>
<dbReference type="InterPro" id="IPR050219">
    <property type="entry name" value="DnaG_primase"/>
</dbReference>
<evidence type="ECO:0000256" key="2">
    <source>
        <dbReference type="ARBA" id="ARBA00022515"/>
    </source>
</evidence>
<dbReference type="InterPro" id="IPR030846">
    <property type="entry name" value="DnaG_bac"/>
</dbReference>
<keyword evidence="7 12" id="KW-0863">Zinc-finger</keyword>
<dbReference type="GO" id="GO:0006269">
    <property type="term" value="P:DNA replication, synthesis of primer"/>
    <property type="evidence" value="ECO:0007669"/>
    <property type="project" value="UniProtKB-UniRule"/>
</dbReference>
<dbReference type="InterPro" id="IPR002694">
    <property type="entry name" value="Znf_CHC2"/>
</dbReference>
<protein>
    <recommendedName>
        <fullName evidence="12 13">DNA primase</fullName>
        <ecNumber evidence="12">2.7.7.101</ecNumber>
    </recommendedName>
</protein>
<dbReference type="Pfam" id="PF13155">
    <property type="entry name" value="Toprim_2"/>
    <property type="match status" value="1"/>
</dbReference>
<dbReference type="Pfam" id="PF08275">
    <property type="entry name" value="DNAG_N"/>
    <property type="match status" value="1"/>
</dbReference>
<dbReference type="Gene3D" id="1.10.860.10">
    <property type="entry name" value="DNAb Helicase, Chain A"/>
    <property type="match status" value="1"/>
</dbReference>
<evidence type="ECO:0000256" key="5">
    <source>
        <dbReference type="ARBA" id="ARBA00022705"/>
    </source>
</evidence>
<dbReference type="AlphaFoldDB" id="A0AAE3AH40"/>
<sequence>MPFPQSFLDELIARNDIVDVVGSYVSLTPKGGSFWGCCPFHNEKTPSFHVLPDKQFYHCFGCKKGGGVINFVMDIENLSYPDAVRFLAKRANIPVPEEASDGTEKLRRRMLELNRDAARWYYQTLQAPEGQAVRDYLDRRQIHRRIAVRFGMGAAPDSWDALLTAMTARGYSKDELIRAGLAVSGKNGHIYDKFRNRLILPVIDVRGDVVGFGSRVLDKSEPKYMNTPETLTYSKRRVLYGLNLAKKTKRPNIILCEGNLDVVTLHQAGFDNAVASMGTALTVEQTRLLSRYTKELVLCYDNDKAGALATQRALELLNRSEFTVRVLRLPNRLVDGEYVKQDADDFIKFQGPEAFERLLSGSANGIEFRLHEIAGKYDLRDDQARVAYAQEVSGVLCTLENAVEREIYTTRAAEAAGLTPEALKMEVQRAFRRMAAKEKKTRERRELNPAVSLQPQERGLRYDNLRSALAEEGVIRLLLLDDSLFGDTPPVPAESFSSPLLGRVYASLWESHMAGRPLSISSLSGELTGEEMSHLTGVVQKPESPAGGERALADYCRVIREEAQKRTAGAGTDPLAAAAEKYKNKKGYGGKHNDG</sequence>
<dbReference type="InterPro" id="IPR006295">
    <property type="entry name" value="DNA_primase_DnaG"/>
</dbReference>
<evidence type="ECO:0000259" key="15">
    <source>
        <dbReference type="PROSITE" id="PS50880"/>
    </source>
</evidence>
<dbReference type="SMART" id="SM00400">
    <property type="entry name" value="ZnF_CHCC"/>
    <property type="match status" value="1"/>
</dbReference>
<evidence type="ECO:0000256" key="4">
    <source>
        <dbReference type="ARBA" id="ARBA00022695"/>
    </source>
</evidence>
<comment type="domain">
    <text evidence="12">Contains an N-terminal zinc-binding domain, a central core domain that contains the primase activity, and a C-terminal DnaB-binding domain.</text>
</comment>
<name>A0AAE3AH40_9FIRM</name>
<keyword evidence="3 12" id="KW-0808">Transferase</keyword>
<dbReference type="CDD" id="cd03364">
    <property type="entry name" value="TOPRIM_DnaG_primases"/>
    <property type="match status" value="1"/>
</dbReference>